<dbReference type="Proteomes" id="UP000233458">
    <property type="component" value="Chromosome"/>
</dbReference>
<name>A0A2N3KJA7_9PROT</name>
<dbReference type="GO" id="GO:0004222">
    <property type="term" value="F:metalloendopeptidase activity"/>
    <property type="evidence" value="ECO:0007669"/>
    <property type="project" value="TreeGrafter"/>
</dbReference>
<dbReference type="AlphaFoldDB" id="A0A2N3KJA7"/>
<evidence type="ECO:0000313" key="8">
    <source>
        <dbReference type="Proteomes" id="UP000233597"/>
    </source>
</evidence>
<dbReference type="EMBL" id="NWTK01000015">
    <property type="protein sequence ID" value="PKR50649.1"/>
    <property type="molecule type" value="Genomic_DNA"/>
</dbReference>
<dbReference type="PANTHER" id="PTHR21666:SF289">
    <property type="entry name" value="L-ALA--D-GLU ENDOPEPTIDASE"/>
    <property type="match status" value="1"/>
</dbReference>
<dbReference type="OrthoDB" id="9805070at2"/>
<gene>
    <name evidence="6" type="ORF">COO20_19580</name>
    <name evidence="5" type="ORF">CSC3H3_10010</name>
</gene>
<dbReference type="Pfam" id="PF01551">
    <property type="entry name" value="Peptidase_M23"/>
    <property type="match status" value="1"/>
</dbReference>
<feature type="transmembrane region" description="Helical" evidence="2">
    <location>
        <begin position="39"/>
        <end position="62"/>
    </location>
</feature>
<keyword evidence="2" id="KW-0472">Membrane</keyword>
<dbReference type="Gene3D" id="2.70.70.10">
    <property type="entry name" value="Glucose Permease (Domain IIA)"/>
    <property type="match status" value="1"/>
</dbReference>
<dbReference type="EMBL" id="CP024199">
    <property type="protein sequence ID" value="AUG53010.1"/>
    <property type="molecule type" value="Genomic_DNA"/>
</dbReference>
<dbReference type="InterPro" id="IPR050570">
    <property type="entry name" value="Cell_wall_metabolism_enzyme"/>
</dbReference>
<sequence>MSLVGRFRHTIEKWFPDREILVRSNDSVTQVHLGRRRQLVVGSISALMIVWTVCATGVGYYFSHRLDMREEQLFRSEMAYSELVNRVTESQKKFSEITSQMEDTHHNLLNMAEKNLKLQARVQDFSLKLADSEKEKVRISALRSSMDNQMNALGQQISGLTNRNIALRDELETVETVMTRVMHERDQAISRSKALLGELAQANQRISDLHTVQKQALERVAEHAGSSISDLKSVLKMTGVPIKELTDDAMSGDVKRVLDAGVGGPFVQFEPETPEDELFMNAALAVGNRMDQLASLQKVINRLPLGEPTENYYVSSKFGKRKDPFNGKWSFHSGADLAAPMKTPIYATAPGVVTHAGWTGGYGKMVEIDHGNGLKTRYGHLMKVLVKKGQKVKYQDVVALMGSTGRSTGSHVHYEVLLHGKQIDPIKFIKAGHYVFKVKQDADEHK</sequence>
<evidence type="ECO:0000313" key="5">
    <source>
        <dbReference type="EMBL" id="AUG53010.1"/>
    </source>
</evidence>
<keyword evidence="2" id="KW-0812">Transmembrane</keyword>
<accession>A0A2N3KJA7</accession>
<evidence type="ECO:0000256" key="1">
    <source>
        <dbReference type="ARBA" id="ARBA00022729"/>
    </source>
</evidence>
<dbReference type="FunFam" id="2.70.70.10:FF:000006">
    <property type="entry name" value="M23 family peptidase"/>
    <property type="match status" value="1"/>
</dbReference>
<feature type="domain" description="DUF5930" evidence="4">
    <location>
        <begin position="3"/>
        <end position="312"/>
    </location>
</feature>
<dbReference type="InterPro" id="IPR045974">
    <property type="entry name" value="DUF5930"/>
</dbReference>
<dbReference type="InterPro" id="IPR016047">
    <property type="entry name" value="M23ase_b-sheet_dom"/>
</dbReference>
<evidence type="ECO:0000259" key="3">
    <source>
        <dbReference type="Pfam" id="PF01551"/>
    </source>
</evidence>
<keyword evidence="2" id="KW-1133">Transmembrane helix</keyword>
<dbReference type="Pfam" id="PF19353">
    <property type="entry name" value="DUF5930"/>
    <property type="match status" value="1"/>
</dbReference>
<evidence type="ECO:0000259" key="4">
    <source>
        <dbReference type="Pfam" id="PF19353"/>
    </source>
</evidence>
<organism evidence="6 8">
    <name type="scientific">Thalassospira marina</name>
    <dbReference type="NCBI Taxonomy" id="2048283"/>
    <lineage>
        <taxon>Bacteria</taxon>
        <taxon>Pseudomonadati</taxon>
        <taxon>Pseudomonadota</taxon>
        <taxon>Alphaproteobacteria</taxon>
        <taxon>Rhodospirillales</taxon>
        <taxon>Thalassospiraceae</taxon>
        <taxon>Thalassospira</taxon>
    </lineage>
</organism>
<dbReference type="SUPFAM" id="SSF51261">
    <property type="entry name" value="Duplicated hybrid motif"/>
    <property type="match status" value="1"/>
</dbReference>
<dbReference type="Proteomes" id="UP000233597">
    <property type="component" value="Unassembled WGS sequence"/>
</dbReference>
<dbReference type="CDD" id="cd12797">
    <property type="entry name" value="M23_peptidase"/>
    <property type="match status" value="1"/>
</dbReference>
<dbReference type="PANTHER" id="PTHR21666">
    <property type="entry name" value="PEPTIDASE-RELATED"/>
    <property type="match status" value="1"/>
</dbReference>
<feature type="domain" description="M23ase beta-sheet core" evidence="3">
    <location>
        <begin position="331"/>
        <end position="425"/>
    </location>
</feature>
<keyword evidence="7" id="KW-1185">Reference proteome</keyword>
<protein>
    <submittedName>
        <fullName evidence="6">Peptidase M23</fullName>
    </submittedName>
</protein>
<reference evidence="6 8" key="1">
    <citation type="submission" date="2017-09" db="EMBL/GenBank/DDBJ databases">
        <title>Biodiversity and function of Thalassospira species in the particle-attached aromatic-hydrocarbon-degrading consortia from the surface seawater of the South China Sea.</title>
        <authorList>
            <person name="Dong C."/>
            <person name="Liu R."/>
            <person name="Shao Z."/>
        </authorList>
    </citation>
    <scope>NUCLEOTIDE SEQUENCE [LARGE SCALE GENOMIC DNA]</scope>
    <source>
        <strain evidence="6 8">CSC1P2</strain>
    </source>
</reference>
<evidence type="ECO:0000313" key="7">
    <source>
        <dbReference type="Proteomes" id="UP000233458"/>
    </source>
</evidence>
<dbReference type="InterPro" id="IPR011055">
    <property type="entry name" value="Dup_hybrid_motif"/>
</dbReference>
<evidence type="ECO:0000256" key="2">
    <source>
        <dbReference type="SAM" id="Phobius"/>
    </source>
</evidence>
<reference evidence="5 7" key="2">
    <citation type="submission" date="2017-10" db="EMBL/GenBank/DDBJ databases">
        <title>Biodiversity and function of Thalassospira species in the particle-attached aromatic-hydrocarbon-degrading consortia from the surface seawater of the China South Sea.</title>
        <authorList>
            <person name="Dong C."/>
            <person name="Liu R."/>
            <person name="Shao Z."/>
        </authorList>
    </citation>
    <scope>NUCLEOTIDE SEQUENCE [LARGE SCALE GENOMIC DNA]</scope>
    <source>
        <strain evidence="5 7">CSC3H3</strain>
    </source>
</reference>
<dbReference type="KEGG" id="thac:CSC3H3_10010"/>
<proteinExistence type="predicted"/>
<dbReference type="RefSeq" id="WP_101269665.1">
    <property type="nucleotide sequence ID" value="NZ_CP024199.1"/>
</dbReference>
<evidence type="ECO:0000313" key="6">
    <source>
        <dbReference type="EMBL" id="PKR50649.1"/>
    </source>
</evidence>
<keyword evidence="1" id="KW-0732">Signal</keyword>